<dbReference type="EMBL" id="JAYFUL010000044">
    <property type="protein sequence ID" value="MEA5260103.1"/>
    <property type="molecule type" value="Genomic_DNA"/>
</dbReference>
<evidence type="ECO:0000313" key="2">
    <source>
        <dbReference type="Proteomes" id="UP001304671"/>
    </source>
</evidence>
<accession>A0ABU5QSW8</accession>
<sequence>MINFETIDYLKNGNTKQQKAFRILTQHKVMELLMPFAPILVGTIPIEIDIESSDLDIICQWADKQIFIDFLTNHFGHFVGFKQWTREVHQHDAVIASFMIEDFEIEFFGQNVATKDQFAYRHMMIEYQLLLKYGEAFRAEIIALKKAGLKTEPAFAKLLGLEGDPYLELLKVEV</sequence>
<organism evidence="1 2">
    <name type="scientific">Arcicella aquatica</name>
    <dbReference type="NCBI Taxonomy" id="217141"/>
    <lineage>
        <taxon>Bacteria</taxon>
        <taxon>Pseudomonadati</taxon>
        <taxon>Bacteroidota</taxon>
        <taxon>Cytophagia</taxon>
        <taxon>Cytophagales</taxon>
        <taxon>Flectobacillaceae</taxon>
        <taxon>Arcicella</taxon>
    </lineage>
</organism>
<proteinExistence type="predicted"/>
<dbReference type="RefSeq" id="WP_323252312.1">
    <property type="nucleotide sequence ID" value="NZ_JAYFUL010000044.1"/>
</dbReference>
<keyword evidence="2" id="KW-1185">Reference proteome</keyword>
<dbReference type="InterPro" id="IPR025365">
    <property type="entry name" value="DUF4269"/>
</dbReference>
<dbReference type="Pfam" id="PF14091">
    <property type="entry name" value="DUF4269"/>
    <property type="match status" value="1"/>
</dbReference>
<comment type="caution">
    <text evidence="1">The sequence shown here is derived from an EMBL/GenBank/DDBJ whole genome shotgun (WGS) entry which is preliminary data.</text>
</comment>
<name>A0ABU5QSW8_9BACT</name>
<evidence type="ECO:0000313" key="1">
    <source>
        <dbReference type="EMBL" id="MEA5260103.1"/>
    </source>
</evidence>
<dbReference type="Proteomes" id="UP001304671">
    <property type="component" value="Unassembled WGS sequence"/>
</dbReference>
<protein>
    <submittedName>
        <fullName evidence="1">DUF4269 domain-containing protein</fullName>
    </submittedName>
</protein>
<gene>
    <name evidence="1" type="ORF">VB264_20060</name>
</gene>
<reference evidence="1 2" key="1">
    <citation type="submission" date="2023-12" db="EMBL/GenBank/DDBJ databases">
        <title>Novel species of the genus Arcicella isolated from rivers.</title>
        <authorList>
            <person name="Lu H."/>
        </authorList>
    </citation>
    <scope>NUCLEOTIDE SEQUENCE [LARGE SCALE GENOMIC DNA]</scope>
    <source>
        <strain evidence="1 2">LMG 21963</strain>
    </source>
</reference>